<protein>
    <submittedName>
        <fullName evidence="11">Phosphoethanolamine--lipid A transferase</fullName>
    </submittedName>
</protein>
<evidence type="ECO:0000259" key="10">
    <source>
        <dbReference type="Pfam" id="PF08019"/>
    </source>
</evidence>
<dbReference type="InterPro" id="IPR017850">
    <property type="entry name" value="Alkaline_phosphatase_core_sf"/>
</dbReference>
<dbReference type="GO" id="GO:0009244">
    <property type="term" value="P:lipopolysaccharide core region biosynthetic process"/>
    <property type="evidence" value="ECO:0007669"/>
    <property type="project" value="TreeGrafter"/>
</dbReference>
<name>A0A4S5BY58_9BURK</name>
<dbReference type="CDD" id="cd16017">
    <property type="entry name" value="LptA"/>
    <property type="match status" value="1"/>
</dbReference>
<comment type="subcellular location">
    <subcellularLocation>
        <location evidence="1">Cell inner membrane</location>
        <topology evidence="1">Multi-pass membrane protein</topology>
    </subcellularLocation>
</comment>
<dbReference type="Pfam" id="PF08019">
    <property type="entry name" value="EptA_B_N"/>
    <property type="match status" value="1"/>
</dbReference>
<evidence type="ECO:0000259" key="9">
    <source>
        <dbReference type="Pfam" id="PF00884"/>
    </source>
</evidence>
<evidence type="ECO:0000256" key="6">
    <source>
        <dbReference type="ARBA" id="ARBA00022989"/>
    </source>
</evidence>
<feature type="transmembrane region" description="Helical" evidence="8">
    <location>
        <begin position="39"/>
        <end position="62"/>
    </location>
</feature>
<keyword evidence="6 8" id="KW-1133">Transmembrane helix</keyword>
<dbReference type="InterPro" id="IPR000917">
    <property type="entry name" value="Sulfatase_N"/>
</dbReference>
<dbReference type="InterPro" id="IPR058130">
    <property type="entry name" value="PEA_transf_C"/>
</dbReference>
<dbReference type="GO" id="GO:0005886">
    <property type="term" value="C:plasma membrane"/>
    <property type="evidence" value="ECO:0007669"/>
    <property type="project" value="UniProtKB-SubCell"/>
</dbReference>
<keyword evidence="4 11" id="KW-0808">Transferase</keyword>
<keyword evidence="12" id="KW-1185">Reference proteome</keyword>
<dbReference type="GO" id="GO:0016776">
    <property type="term" value="F:phosphotransferase activity, phosphate group as acceptor"/>
    <property type="evidence" value="ECO:0007669"/>
    <property type="project" value="TreeGrafter"/>
</dbReference>
<keyword evidence="5 8" id="KW-0812">Transmembrane</keyword>
<dbReference type="OrthoDB" id="9786870at2"/>
<evidence type="ECO:0000313" key="11">
    <source>
        <dbReference type="EMBL" id="THJ34936.1"/>
    </source>
</evidence>
<evidence type="ECO:0000256" key="1">
    <source>
        <dbReference type="ARBA" id="ARBA00004429"/>
    </source>
</evidence>
<sequence length="595" mass="63985">MAFDGALNTMASTLTSPAFSPSGFALKQRLHALLSQPSAVTMMLAVSIWFSLLCNSSFWSALWPQIAGDAADKLAVVLLAGAAVTGLQWALLSLFAWRGLLKPVATAVVVIAAVAASMMQQYGVVIDTGMLVNVWQTDAMEVKGLISFKLVLQVLALSVLPMVWIWRAQVRYLRWSKQALHNVLTVAMATVLAVLCLLPLYKEAAAIMRNDKSLRYRITPSNAVYGAIASLRPAKAAGPLVPQGLDAHVALATPAATTKPRLLVLVVGETARADHFSTNGYARNTTPELLAADVINFPHVTSCGTSTAVSLPCMFSVLGKDGHTASKQHNENVLDVVQRAGYRVLWLDNQAGCKGVCDRVVSETTSAALTPALCADQECLDEAMLSGLDARVARLLSSGASQPGKSPGVVVVMHQMGSHGPEYYRRSPAAMKGFTPECRTANFGDCTQEAIINAYDNSIRYTSHFLGLTMQWLQAQSAQYDTAMLYLSDHGESLGEAGLYLHGMPYALAPSAQTHVPMVAWLSPAWLARQPLNTHCLREQAQLPRSHDNLSPTLLGLLSIQTKVYKQDLDVFSSCVSQAQAQTHTQPPATSKDLA</sequence>
<dbReference type="Proteomes" id="UP000306236">
    <property type="component" value="Unassembled WGS sequence"/>
</dbReference>
<evidence type="ECO:0000256" key="2">
    <source>
        <dbReference type="ARBA" id="ARBA00022475"/>
    </source>
</evidence>
<keyword evidence="3" id="KW-0997">Cell inner membrane</keyword>
<dbReference type="EMBL" id="SSWX01000005">
    <property type="protein sequence ID" value="THJ34936.1"/>
    <property type="molecule type" value="Genomic_DNA"/>
</dbReference>
<organism evidence="11 12">
    <name type="scientific">Lampropedia aestuarii</name>
    <dbReference type="NCBI Taxonomy" id="2562762"/>
    <lineage>
        <taxon>Bacteria</taxon>
        <taxon>Pseudomonadati</taxon>
        <taxon>Pseudomonadota</taxon>
        <taxon>Betaproteobacteria</taxon>
        <taxon>Burkholderiales</taxon>
        <taxon>Comamonadaceae</taxon>
        <taxon>Lampropedia</taxon>
    </lineage>
</organism>
<reference evidence="11 12" key="1">
    <citation type="submission" date="2019-04" db="EMBL/GenBank/DDBJ databases">
        <title>Lampropedia sp YIM MLB12 draf genome.</title>
        <authorList>
            <person name="Wang Y.-X."/>
        </authorList>
    </citation>
    <scope>NUCLEOTIDE SEQUENCE [LARGE SCALE GENOMIC DNA]</scope>
    <source>
        <strain evidence="11 12">YIM MLB12</strain>
    </source>
</reference>
<feature type="transmembrane region" description="Helical" evidence="8">
    <location>
        <begin position="179"/>
        <end position="201"/>
    </location>
</feature>
<dbReference type="PANTHER" id="PTHR30443:SF0">
    <property type="entry name" value="PHOSPHOETHANOLAMINE TRANSFERASE EPTA"/>
    <property type="match status" value="1"/>
</dbReference>
<proteinExistence type="predicted"/>
<evidence type="ECO:0000256" key="4">
    <source>
        <dbReference type="ARBA" id="ARBA00022679"/>
    </source>
</evidence>
<evidence type="ECO:0000256" key="8">
    <source>
        <dbReference type="SAM" id="Phobius"/>
    </source>
</evidence>
<feature type="transmembrane region" description="Helical" evidence="8">
    <location>
        <begin position="146"/>
        <end position="167"/>
    </location>
</feature>
<comment type="caution">
    <text evidence="11">The sequence shown here is derived from an EMBL/GenBank/DDBJ whole genome shotgun (WGS) entry which is preliminary data.</text>
</comment>
<evidence type="ECO:0000256" key="7">
    <source>
        <dbReference type="ARBA" id="ARBA00023136"/>
    </source>
</evidence>
<evidence type="ECO:0000256" key="3">
    <source>
        <dbReference type="ARBA" id="ARBA00022519"/>
    </source>
</evidence>
<evidence type="ECO:0000256" key="5">
    <source>
        <dbReference type="ARBA" id="ARBA00022692"/>
    </source>
</evidence>
<feature type="transmembrane region" description="Helical" evidence="8">
    <location>
        <begin position="104"/>
        <end position="126"/>
    </location>
</feature>
<gene>
    <name evidence="11" type="ORF">E8K88_05490</name>
</gene>
<keyword evidence="7 8" id="KW-0472">Membrane</keyword>
<feature type="transmembrane region" description="Helical" evidence="8">
    <location>
        <begin position="74"/>
        <end position="97"/>
    </location>
</feature>
<dbReference type="NCBIfam" id="NF028537">
    <property type="entry name" value="P_eth_NH2_trans"/>
    <property type="match status" value="1"/>
</dbReference>
<dbReference type="PANTHER" id="PTHR30443">
    <property type="entry name" value="INNER MEMBRANE PROTEIN"/>
    <property type="match status" value="1"/>
</dbReference>
<feature type="domain" description="Sulfatase N-terminal" evidence="9">
    <location>
        <begin position="262"/>
        <end position="559"/>
    </location>
</feature>
<keyword evidence="2" id="KW-1003">Cell membrane</keyword>
<accession>A0A4S5BY58</accession>
<dbReference type="AlphaFoldDB" id="A0A4S5BY58"/>
<feature type="domain" description="Phosphoethanolamine transferase N-terminal" evidence="10">
    <location>
        <begin position="87"/>
        <end position="229"/>
    </location>
</feature>
<dbReference type="InterPro" id="IPR040423">
    <property type="entry name" value="PEA_transferase"/>
</dbReference>
<dbReference type="SUPFAM" id="SSF53649">
    <property type="entry name" value="Alkaline phosphatase-like"/>
    <property type="match status" value="1"/>
</dbReference>
<evidence type="ECO:0000313" key="12">
    <source>
        <dbReference type="Proteomes" id="UP000306236"/>
    </source>
</evidence>
<dbReference type="Pfam" id="PF00884">
    <property type="entry name" value="Sulfatase"/>
    <property type="match status" value="1"/>
</dbReference>
<dbReference type="InterPro" id="IPR012549">
    <property type="entry name" value="EptA-like_N"/>
</dbReference>
<dbReference type="Gene3D" id="3.40.720.10">
    <property type="entry name" value="Alkaline Phosphatase, subunit A"/>
    <property type="match status" value="1"/>
</dbReference>